<accession>A0ABW8C010</accession>
<organism evidence="5 6">
    <name type="scientific">Streptomyces fildesensis</name>
    <dbReference type="NCBI Taxonomy" id="375757"/>
    <lineage>
        <taxon>Bacteria</taxon>
        <taxon>Bacillati</taxon>
        <taxon>Actinomycetota</taxon>
        <taxon>Actinomycetes</taxon>
        <taxon>Kitasatosporales</taxon>
        <taxon>Streptomycetaceae</taxon>
        <taxon>Streptomyces</taxon>
    </lineage>
</organism>
<evidence type="ECO:0000256" key="1">
    <source>
        <dbReference type="ARBA" id="ARBA00023015"/>
    </source>
</evidence>
<dbReference type="EMBL" id="JBITYG010000001">
    <property type="protein sequence ID" value="MFI9099152.1"/>
    <property type="molecule type" value="Genomic_DNA"/>
</dbReference>
<evidence type="ECO:0000256" key="2">
    <source>
        <dbReference type="ARBA" id="ARBA00023125"/>
    </source>
</evidence>
<dbReference type="Proteomes" id="UP001614394">
    <property type="component" value="Unassembled WGS sequence"/>
</dbReference>
<gene>
    <name evidence="5" type="ORF">ACIGXA_01405</name>
</gene>
<dbReference type="CDD" id="cd06170">
    <property type="entry name" value="LuxR_C_like"/>
    <property type="match status" value="1"/>
</dbReference>
<dbReference type="Gene3D" id="1.10.10.10">
    <property type="entry name" value="Winged helix-like DNA-binding domain superfamily/Winged helix DNA-binding domain"/>
    <property type="match status" value="1"/>
</dbReference>
<feature type="domain" description="HTH luxR-type" evidence="4">
    <location>
        <begin position="357"/>
        <end position="422"/>
    </location>
</feature>
<dbReference type="PRINTS" id="PR00038">
    <property type="entry name" value="HTHLUXR"/>
</dbReference>
<dbReference type="InterPro" id="IPR036890">
    <property type="entry name" value="HATPase_C_sf"/>
</dbReference>
<proteinExistence type="predicted"/>
<dbReference type="SUPFAM" id="SSF46894">
    <property type="entry name" value="C-terminal effector domain of the bipartite response regulators"/>
    <property type="match status" value="1"/>
</dbReference>
<dbReference type="SMART" id="SM00421">
    <property type="entry name" value="HTH_LUXR"/>
    <property type="match status" value="1"/>
</dbReference>
<dbReference type="InterPro" id="IPR036388">
    <property type="entry name" value="WH-like_DNA-bd_sf"/>
</dbReference>
<dbReference type="InterPro" id="IPR016032">
    <property type="entry name" value="Sig_transdc_resp-reg_C-effctor"/>
</dbReference>
<evidence type="ECO:0000313" key="5">
    <source>
        <dbReference type="EMBL" id="MFI9099152.1"/>
    </source>
</evidence>
<dbReference type="PROSITE" id="PS50043">
    <property type="entry name" value="HTH_LUXR_2"/>
    <property type="match status" value="1"/>
</dbReference>
<keyword evidence="1" id="KW-0805">Transcription regulation</keyword>
<comment type="caution">
    <text evidence="5">The sequence shown here is derived from an EMBL/GenBank/DDBJ whole genome shotgun (WGS) entry which is preliminary data.</text>
</comment>
<keyword evidence="6" id="KW-1185">Reference proteome</keyword>
<dbReference type="SUPFAM" id="SSF55874">
    <property type="entry name" value="ATPase domain of HSP90 chaperone/DNA topoisomerase II/histidine kinase"/>
    <property type="match status" value="1"/>
</dbReference>
<sequence length="427" mass="44732">MESSAWNEPEHALTVALEVVRAPLGQTLPTLSAVLEGLIPHRAAAKLTGYCAHYPMKTSGAAEVAERITSAELSRLAGVVPVGRPWQGEAVVAGATRQVFAAASAAAGSNGALLVLVDTPAEPLPEAAVRVVQRLWDLVCVHLDHRAADAPPGMAARSRAAASERARVIAELGEAQAAVLSGLLGTLRSRNLDDATARRTATDLAVSAMIELRSAADREQGLSEEPADAAFARIAAELDPLVRYGPVQLDLRAPDSARTLPIDTAHAARAATRAVVLAMLEQAELSRIHVGWQIDDDILRVTVRDDGPGSLASEALTVHRVTDRLKALGGRLVLDAVPGWGTTVTCTVPLGPVTAPAAHPLAALGTRELQVLDHLVRGHRNRAIAEDLHISESTVKFHVANILDKLDVDTRGEAAALARSAGDIAAA</sequence>
<dbReference type="InterPro" id="IPR000792">
    <property type="entry name" value="Tscrpt_reg_LuxR_C"/>
</dbReference>
<protein>
    <submittedName>
        <fullName evidence="5">LuxR C-terminal-related transcriptional regulator</fullName>
    </submittedName>
</protein>
<dbReference type="PROSITE" id="PS00622">
    <property type="entry name" value="HTH_LUXR_1"/>
    <property type="match status" value="1"/>
</dbReference>
<dbReference type="RefSeq" id="WP_399643408.1">
    <property type="nucleotide sequence ID" value="NZ_JBITYG010000001.1"/>
</dbReference>
<dbReference type="Pfam" id="PF00196">
    <property type="entry name" value="GerE"/>
    <property type="match status" value="1"/>
</dbReference>
<dbReference type="PANTHER" id="PTHR44688">
    <property type="entry name" value="DNA-BINDING TRANSCRIPTIONAL ACTIVATOR DEVR_DOSR"/>
    <property type="match status" value="1"/>
</dbReference>
<name>A0ABW8C010_9ACTN</name>
<keyword evidence="3" id="KW-0804">Transcription</keyword>
<keyword evidence="2" id="KW-0238">DNA-binding</keyword>
<dbReference type="Gene3D" id="3.30.565.10">
    <property type="entry name" value="Histidine kinase-like ATPase, C-terminal domain"/>
    <property type="match status" value="1"/>
</dbReference>
<evidence type="ECO:0000256" key="3">
    <source>
        <dbReference type="ARBA" id="ARBA00023163"/>
    </source>
</evidence>
<evidence type="ECO:0000259" key="4">
    <source>
        <dbReference type="PROSITE" id="PS50043"/>
    </source>
</evidence>
<reference evidence="5 6" key="1">
    <citation type="submission" date="2024-10" db="EMBL/GenBank/DDBJ databases">
        <title>The Natural Products Discovery Center: Release of the First 8490 Sequenced Strains for Exploring Actinobacteria Biosynthetic Diversity.</title>
        <authorList>
            <person name="Kalkreuter E."/>
            <person name="Kautsar S.A."/>
            <person name="Yang D."/>
            <person name="Bader C.D."/>
            <person name="Teijaro C.N."/>
            <person name="Fluegel L."/>
            <person name="Davis C.M."/>
            <person name="Simpson J.R."/>
            <person name="Lauterbach L."/>
            <person name="Steele A.D."/>
            <person name="Gui C."/>
            <person name="Meng S."/>
            <person name="Li G."/>
            <person name="Viehrig K."/>
            <person name="Ye F."/>
            <person name="Su P."/>
            <person name="Kiefer A.F."/>
            <person name="Nichols A."/>
            <person name="Cepeda A.J."/>
            <person name="Yan W."/>
            <person name="Fan B."/>
            <person name="Jiang Y."/>
            <person name="Adhikari A."/>
            <person name="Zheng C.-J."/>
            <person name="Schuster L."/>
            <person name="Cowan T.M."/>
            <person name="Smanski M.J."/>
            <person name="Chevrette M.G."/>
            <person name="De Carvalho L.P.S."/>
            <person name="Shen B."/>
        </authorList>
    </citation>
    <scope>NUCLEOTIDE SEQUENCE [LARGE SCALE GENOMIC DNA]</scope>
    <source>
        <strain evidence="5 6">NPDC053399</strain>
    </source>
</reference>
<evidence type="ECO:0000313" key="6">
    <source>
        <dbReference type="Proteomes" id="UP001614394"/>
    </source>
</evidence>
<dbReference type="PANTHER" id="PTHR44688:SF16">
    <property type="entry name" value="DNA-BINDING TRANSCRIPTIONAL ACTIVATOR DEVR_DOSR"/>
    <property type="match status" value="1"/>
</dbReference>